<keyword evidence="3" id="KW-1185">Reference proteome</keyword>
<evidence type="ECO:0000256" key="1">
    <source>
        <dbReference type="SAM" id="MobiDB-lite"/>
    </source>
</evidence>
<feature type="region of interest" description="Disordered" evidence="1">
    <location>
        <begin position="48"/>
        <end position="85"/>
    </location>
</feature>
<dbReference type="EMBL" id="JAMQCP010000001">
    <property type="protein sequence ID" value="MDS0253253.1"/>
    <property type="molecule type" value="Genomic_DNA"/>
</dbReference>
<dbReference type="Proteomes" id="UP001248536">
    <property type="component" value="Unassembled WGS sequence"/>
</dbReference>
<dbReference type="RefSeq" id="WP_005534573.1">
    <property type="nucleotide sequence ID" value="NZ_BAABDY010000003.1"/>
</dbReference>
<name>A0ABU2EZ28_HALAR</name>
<reference evidence="2 3" key="1">
    <citation type="submission" date="2022-06" db="EMBL/GenBank/DDBJ databases">
        <title>Haloarcula sp. a new haloarchaeum isolate from saline soil.</title>
        <authorList>
            <person name="Strakova D."/>
            <person name="Galisteo C."/>
            <person name="Sanchez-Porro C."/>
            <person name="Ventosa A."/>
        </authorList>
    </citation>
    <scope>NUCLEOTIDE SEQUENCE [LARGE SCALE GENOMIC DNA]</scope>
    <source>
        <strain evidence="2 3">JCM 15760</strain>
    </source>
</reference>
<proteinExistence type="predicted"/>
<gene>
    <name evidence="2" type="ORF">NC662_05900</name>
</gene>
<feature type="compositionally biased region" description="Basic and acidic residues" evidence="1">
    <location>
        <begin position="75"/>
        <end position="85"/>
    </location>
</feature>
<evidence type="ECO:0000313" key="3">
    <source>
        <dbReference type="Proteomes" id="UP001248536"/>
    </source>
</evidence>
<accession>A0ABU2EZ28</accession>
<protein>
    <submittedName>
        <fullName evidence="2">Uncharacterized protein</fullName>
    </submittedName>
</protein>
<comment type="caution">
    <text evidence="2">The sequence shown here is derived from an EMBL/GenBank/DDBJ whole genome shotgun (WGS) entry which is preliminary data.</text>
</comment>
<organism evidence="2 3">
    <name type="scientific">Haloarcula argentinensis</name>
    <dbReference type="NCBI Taxonomy" id="43776"/>
    <lineage>
        <taxon>Archaea</taxon>
        <taxon>Methanobacteriati</taxon>
        <taxon>Methanobacteriota</taxon>
        <taxon>Stenosarchaea group</taxon>
        <taxon>Halobacteria</taxon>
        <taxon>Halobacteriales</taxon>
        <taxon>Haloarculaceae</taxon>
        <taxon>Haloarcula</taxon>
    </lineage>
</organism>
<sequence>MRDATAFLVGFTGFSWTFAAAFWTIQALPALRLMTLLTYRQLTAEGSVEISLGNSRPPAPEQRPATDGGQNRQRATGDARNRHDN</sequence>
<evidence type="ECO:0000313" key="2">
    <source>
        <dbReference type="EMBL" id="MDS0253253.1"/>
    </source>
</evidence>